<reference evidence="2" key="1">
    <citation type="journal article" date="2015" name="Nature">
        <title>Complex archaea that bridge the gap between prokaryotes and eukaryotes.</title>
        <authorList>
            <person name="Spang A."/>
            <person name="Saw J.H."/>
            <person name="Jorgensen S.L."/>
            <person name="Zaremba-Niedzwiedzka K."/>
            <person name="Martijn J."/>
            <person name="Lind A.E."/>
            <person name="van Eijk R."/>
            <person name="Schleper C."/>
            <person name="Guy L."/>
            <person name="Ettema T.J."/>
        </authorList>
    </citation>
    <scope>NUCLEOTIDE SEQUENCE</scope>
</reference>
<accession>A0A0F9LUV8</accession>
<protein>
    <recommendedName>
        <fullName evidence="1">Reverse transcriptase domain-containing protein</fullName>
    </recommendedName>
</protein>
<dbReference type="Pfam" id="PF00078">
    <property type="entry name" value="RVT_1"/>
    <property type="match status" value="1"/>
</dbReference>
<dbReference type="AlphaFoldDB" id="A0A0F9LUV8"/>
<dbReference type="PANTHER" id="PTHR34047">
    <property type="entry name" value="NUCLEAR INTRON MATURASE 1, MITOCHONDRIAL-RELATED"/>
    <property type="match status" value="1"/>
</dbReference>
<name>A0A0F9LUV8_9ZZZZ</name>
<proteinExistence type="predicted"/>
<dbReference type="PROSITE" id="PS50878">
    <property type="entry name" value="RT_POL"/>
    <property type="match status" value="1"/>
</dbReference>
<dbReference type="PANTHER" id="PTHR34047:SF8">
    <property type="entry name" value="PROTEIN YKFC"/>
    <property type="match status" value="1"/>
</dbReference>
<sequence>MSAAYSFKKHFARKNLLRIYTDKIKHSGAIGLDRTRPASLDSRLNDELDHIVQKVQLGKYRFTAYKEKLILKGAGSSPRQISIPTARDRIVLRALCECLADVFPRAKLTLPQIVIDSLKAALASGEYSDYAKIDLKSFYPSVPHHLISKAINKKIRKPELRQLIGDAVSTPTVPESKGRKDTPNSTIGVPQGLAVSNLLAEISLQDIDLAFKNRPGIWYKRYVDDILILAPEGQAVTTARELITELKKLEFYPHDFGPESKSKVASLAEPFSFLGYQIDGSSILIRHESILRFESSIAKIFTAYRHKLASARGRPDRERAEAYCQWKLNLRITGCIFEGKRLGWVAYFSQLTTTAQLRSVNHTIRKLSDRFCPRGEIRPKSLIKTFYELQRGTTGNHRYIPNLDELDTGQKREVLAIWLGAEAQALSDSEVERRFAIKVSKAVRELEEDIAHSS</sequence>
<organism evidence="2">
    <name type="scientific">marine sediment metagenome</name>
    <dbReference type="NCBI Taxonomy" id="412755"/>
    <lineage>
        <taxon>unclassified sequences</taxon>
        <taxon>metagenomes</taxon>
        <taxon>ecological metagenomes</taxon>
    </lineage>
</organism>
<dbReference type="SUPFAM" id="SSF56672">
    <property type="entry name" value="DNA/RNA polymerases"/>
    <property type="match status" value="1"/>
</dbReference>
<dbReference type="InterPro" id="IPR000477">
    <property type="entry name" value="RT_dom"/>
</dbReference>
<dbReference type="EMBL" id="LAZR01011595">
    <property type="protein sequence ID" value="KKM60857.1"/>
    <property type="molecule type" value="Genomic_DNA"/>
</dbReference>
<dbReference type="CDD" id="cd01646">
    <property type="entry name" value="RT_Bac_retron_I"/>
    <property type="match status" value="1"/>
</dbReference>
<comment type="caution">
    <text evidence="2">The sequence shown here is derived from an EMBL/GenBank/DDBJ whole genome shotgun (WGS) entry which is preliminary data.</text>
</comment>
<gene>
    <name evidence="2" type="ORF">LCGC14_1537600</name>
</gene>
<evidence type="ECO:0000313" key="2">
    <source>
        <dbReference type="EMBL" id="KKM60857.1"/>
    </source>
</evidence>
<dbReference type="InterPro" id="IPR051083">
    <property type="entry name" value="GrpII_Intron_Splice-Mob/Def"/>
</dbReference>
<evidence type="ECO:0000259" key="1">
    <source>
        <dbReference type="PROSITE" id="PS50878"/>
    </source>
</evidence>
<feature type="domain" description="Reverse transcriptase" evidence="1">
    <location>
        <begin position="51"/>
        <end position="278"/>
    </location>
</feature>
<dbReference type="InterPro" id="IPR043502">
    <property type="entry name" value="DNA/RNA_pol_sf"/>
</dbReference>